<evidence type="ECO:0000256" key="1">
    <source>
        <dbReference type="ARBA" id="ARBA00004370"/>
    </source>
</evidence>
<gene>
    <name evidence="4" type="ORF">AB1Y20_000726</name>
</gene>
<accession>A0AB34K8U3</accession>
<evidence type="ECO:0000256" key="3">
    <source>
        <dbReference type="SAM" id="SignalP"/>
    </source>
</evidence>
<comment type="caution">
    <text evidence="4">The sequence shown here is derived from an EMBL/GenBank/DDBJ whole genome shotgun (WGS) entry which is preliminary data.</text>
</comment>
<dbReference type="SUPFAM" id="SSF56784">
    <property type="entry name" value="HAD-like"/>
    <property type="match status" value="1"/>
</dbReference>
<evidence type="ECO:0000313" key="4">
    <source>
        <dbReference type="EMBL" id="KAL1529792.1"/>
    </source>
</evidence>
<dbReference type="Gene3D" id="3.40.50.1000">
    <property type="entry name" value="HAD superfamily/HAD-like"/>
    <property type="match status" value="1"/>
</dbReference>
<evidence type="ECO:0000256" key="2">
    <source>
        <dbReference type="ARBA" id="ARBA00023136"/>
    </source>
</evidence>
<organism evidence="4 5">
    <name type="scientific">Prymnesium parvum</name>
    <name type="common">Toxic golden alga</name>
    <dbReference type="NCBI Taxonomy" id="97485"/>
    <lineage>
        <taxon>Eukaryota</taxon>
        <taxon>Haptista</taxon>
        <taxon>Haptophyta</taxon>
        <taxon>Prymnesiophyceae</taxon>
        <taxon>Prymnesiales</taxon>
        <taxon>Prymnesiaceae</taxon>
        <taxon>Prymnesium</taxon>
    </lineage>
</organism>
<feature type="chain" id="PRO_5044227846" description="Phosphoserine phosphatase" evidence="3">
    <location>
        <begin position="18"/>
        <end position="287"/>
    </location>
</feature>
<dbReference type="InterPro" id="IPR036412">
    <property type="entry name" value="HAD-like_sf"/>
</dbReference>
<dbReference type="PANTHER" id="PTHR15486:SF96">
    <property type="entry name" value="LIPID DROPLET-REGULATING VLDL ASSEMBLY FACTOR AUP1"/>
    <property type="match status" value="1"/>
</dbReference>
<dbReference type="AlphaFoldDB" id="A0AB34K8U3"/>
<protein>
    <recommendedName>
        <fullName evidence="6">Phosphoserine phosphatase</fullName>
    </recommendedName>
</protein>
<feature type="signal peptide" evidence="3">
    <location>
        <begin position="1"/>
        <end position="17"/>
    </location>
</feature>
<sequence length="287" mass="31229">MLLCFLALGFTPPRVLPRRHPLNDPVCATTQRSQTRRVLPEAPNLPFARCGDTFECRRPLCRASMTTSTPKTVVVTDMDETLISSKSTGFVIKFLIHYKAYLRLAVALPCALFLIPLSKVSRTLAVRIMYWLAFRGIRVNKAHQIAEDLLPPSYAADLQDPAATAVLSADAAVVITASPTFMARPWLQQYLGVPNSNVYGAELVEANGRFTGMTADLPIGPKKVEILKSSCASLPGVTSIGYGDHPTDVPFLEACDSGILVEKFEACPPGITYIAPSPLKKAIPRSK</sequence>
<keyword evidence="3" id="KW-0732">Signal</keyword>
<dbReference type="GO" id="GO:0016020">
    <property type="term" value="C:membrane"/>
    <property type="evidence" value="ECO:0007669"/>
    <property type="project" value="UniProtKB-SubCell"/>
</dbReference>
<keyword evidence="5" id="KW-1185">Reference proteome</keyword>
<proteinExistence type="predicted"/>
<evidence type="ECO:0008006" key="6">
    <source>
        <dbReference type="Google" id="ProtNLM"/>
    </source>
</evidence>
<keyword evidence="2" id="KW-0472">Membrane</keyword>
<dbReference type="Gene3D" id="1.20.1440.100">
    <property type="entry name" value="SG protein - dephosphorylation function"/>
    <property type="match status" value="1"/>
</dbReference>
<dbReference type="Pfam" id="PF12710">
    <property type="entry name" value="HAD"/>
    <property type="match status" value="1"/>
</dbReference>
<dbReference type="PANTHER" id="PTHR15486">
    <property type="entry name" value="ANCIENT UBIQUITOUS PROTEIN"/>
    <property type="match status" value="1"/>
</dbReference>
<dbReference type="Proteomes" id="UP001515480">
    <property type="component" value="Unassembled WGS sequence"/>
</dbReference>
<name>A0AB34K8U3_PRYPA</name>
<dbReference type="EMBL" id="JBGBPQ010000001">
    <property type="protein sequence ID" value="KAL1529792.1"/>
    <property type="molecule type" value="Genomic_DNA"/>
</dbReference>
<reference evidence="4 5" key="1">
    <citation type="journal article" date="2024" name="Science">
        <title>Giant polyketide synthase enzymes in the biosynthesis of giant marine polyether toxins.</title>
        <authorList>
            <person name="Fallon T.R."/>
            <person name="Shende V.V."/>
            <person name="Wierzbicki I.H."/>
            <person name="Pendleton A.L."/>
            <person name="Watervoot N.F."/>
            <person name="Auber R.P."/>
            <person name="Gonzalez D.J."/>
            <person name="Wisecaver J.H."/>
            <person name="Moore B.S."/>
        </authorList>
    </citation>
    <scope>NUCLEOTIDE SEQUENCE [LARGE SCALE GENOMIC DNA]</scope>
    <source>
        <strain evidence="4 5">12B1</strain>
    </source>
</reference>
<evidence type="ECO:0000313" key="5">
    <source>
        <dbReference type="Proteomes" id="UP001515480"/>
    </source>
</evidence>
<dbReference type="InterPro" id="IPR023214">
    <property type="entry name" value="HAD_sf"/>
</dbReference>
<comment type="subcellular location">
    <subcellularLocation>
        <location evidence="1">Membrane</location>
    </subcellularLocation>
</comment>